<dbReference type="EMBL" id="KL363376">
    <property type="protein sequence ID" value="KFD46343.1"/>
    <property type="molecule type" value="Genomic_DNA"/>
</dbReference>
<evidence type="ECO:0000313" key="1">
    <source>
        <dbReference type="EMBL" id="KFD46343.1"/>
    </source>
</evidence>
<evidence type="ECO:0000313" key="3">
    <source>
        <dbReference type="Proteomes" id="UP000030764"/>
    </source>
</evidence>
<dbReference type="PANTHER" id="PTHR45913">
    <property type="entry name" value="EPM2A-INTERACTING PROTEIN 1"/>
    <property type="match status" value="1"/>
</dbReference>
<proteinExistence type="predicted"/>
<accession>A0A085LMZ7</accession>
<sequence>MEAEAKRKCRQYRAACLKFGFTTSPNDVKLPMSYLVFSNESMKPSRLNKYFYTMHPNKADKELAYFKTQRDLPCRVCLLRDQRCKLTVCVLPIWISLMIAKSGKAHTIGEELLLPVISEVLSTVLHRPAAETINSIPLSNNTVQRRIDDMAKDVEETLCNFLKNTEFSVQLDESTLPGNEALLLAYVRFIKEQLAEEFLFARELVTDNGKFHFSGCGRVLQRKRNSSYEYYLCCNRWRSIDEKVVPHVLAIRCVLHRQNLVARRLSERLHRSLQYLIAAVNRIRCKSLSDSLFRQLCDQNDEDFHRLLLHTEVRWLSKGACLTRFYNLFTSLLEFFEKTHLFVRTQRNSKVTLPIWQIFTQNSMNLQFQGDALNLIRARSVISAFVSKLLFFRNNLSRGEFYDVPNFCENCYPVTSSNGFMISSISRSQEELFELQANELKPKFKLGYATFSLQRGVRCLYPRLWATVRKYLISFPSSYLVERGFGVVTDLLTKKRNRLQVVNRGDLRLRLTNIEPNVEKLLSSRCLQK</sequence>
<dbReference type="Proteomes" id="UP000030758">
    <property type="component" value="Unassembled WGS sequence"/>
</dbReference>
<dbReference type="PANTHER" id="PTHR45913:SF22">
    <property type="entry name" value="SCAN BOX DOMAIN-CONTAINING PROTEIN"/>
    <property type="match status" value="1"/>
</dbReference>
<reference evidence="1 3" key="1">
    <citation type="journal article" date="2014" name="Nat. Genet.">
        <title>Genome and transcriptome of the porcine whipworm Trichuris suis.</title>
        <authorList>
            <person name="Jex A.R."/>
            <person name="Nejsum P."/>
            <person name="Schwarz E.M."/>
            <person name="Hu L."/>
            <person name="Young N.D."/>
            <person name="Hall R.S."/>
            <person name="Korhonen P.K."/>
            <person name="Liao S."/>
            <person name="Thamsborg S."/>
            <person name="Xia J."/>
            <person name="Xu P."/>
            <person name="Wang S."/>
            <person name="Scheerlinck J.P."/>
            <person name="Hofmann A."/>
            <person name="Sternberg P.W."/>
            <person name="Wang J."/>
            <person name="Gasser R.B."/>
        </authorList>
    </citation>
    <scope>NUCLEOTIDE SEQUENCE [LARGE SCALE GENOMIC DNA]</scope>
    <source>
        <strain evidence="2">DCEP-RM93F</strain>
        <strain evidence="1">DCEP-RM93M</strain>
    </source>
</reference>
<organism evidence="1 3">
    <name type="scientific">Trichuris suis</name>
    <name type="common">pig whipworm</name>
    <dbReference type="NCBI Taxonomy" id="68888"/>
    <lineage>
        <taxon>Eukaryota</taxon>
        <taxon>Metazoa</taxon>
        <taxon>Ecdysozoa</taxon>
        <taxon>Nematoda</taxon>
        <taxon>Enoplea</taxon>
        <taxon>Dorylaimia</taxon>
        <taxon>Trichinellida</taxon>
        <taxon>Trichuridae</taxon>
        <taxon>Trichuris</taxon>
    </lineage>
</organism>
<evidence type="ECO:0000313" key="2">
    <source>
        <dbReference type="EMBL" id="KFD62892.1"/>
    </source>
</evidence>
<dbReference type="AlphaFoldDB" id="A0A085LMZ7"/>
<evidence type="ECO:0008006" key="4">
    <source>
        <dbReference type="Google" id="ProtNLM"/>
    </source>
</evidence>
<keyword evidence="3" id="KW-1185">Reference proteome</keyword>
<dbReference type="Proteomes" id="UP000030764">
    <property type="component" value="Unassembled WGS sequence"/>
</dbReference>
<gene>
    <name evidence="1" type="ORF">M513_12759</name>
    <name evidence="2" type="ORF">M514_12759</name>
</gene>
<protein>
    <recommendedName>
        <fullName evidence="4">SCAN domain-containing protein 3</fullName>
    </recommendedName>
</protein>
<dbReference type="EMBL" id="KL367585">
    <property type="protein sequence ID" value="KFD62892.1"/>
    <property type="molecule type" value="Genomic_DNA"/>
</dbReference>
<name>A0A085LMZ7_9BILA</name>